<keyword evidence="3" id="KW-1185">Reference proteome</keyword>
<dbReference type="Proteomes" id="UP001331515">
    <property type="component" value="Unassembled WGS sequence"/>
</dbReference>
<name>A0AAN8H2U6_CHAGU</name>
<feature type="region of interest" description="Disordered" evidence="1">
    <location>
        <begin position="1"/>
        <end position="92"/>
    </location>
</feature>
<feature type="compositionally biased region" description="Basic and acidic residues" evidence="1">
    <location>
        <begin position="9"/>
        <end position="43"/>
    </location>
</feature>
<accession>A0AAN8H2U6</accession>
<feature type="compositionally biased region" description="Basic and acidic residues" evidence="1">
    <location>
        <begin position="52"/>
        <end position="92"/>
    </location>
</feature>
<proteinExistence type="predicted"/>
<protein>
    <submittedName>
        <fullName evidence="2">Uncharacterized protein</fullName>
    </submittedName>
</protein>
<evidence type="ECO:0000313" key="3">
    <source>
        <dbReference type="Proteomes" id="UP001331515"/>
    </source>
</evidence>
<evidence type="ECO:0000313" key="2">
    <source>
        <dbReference type="EMBL" id="KAK5900293.1"/>
    </source>
</evidence>
<dbReference type="AlphaFoldDB" id="A0AAN8H2U6"/>
<sequence length="92" mass="11096">MAEDEEKDAAEKNQSLEKEVQLEERQAKQLENHLGEQKERFSKDLAQNQESWETKVHLTETRWRQAEERDDRAQGRLSWETKEEEKKLLEDL</sequence>
<reference evidence="2 3" key="1">
    <citation type="journal article" date="2023" name="Mol. Biol. Evol.">
        <title>Genomics of Secondarily Temperate Adaptation in the Only Non-Antarctic Icefish.</title>
        <authorList>
            <person name="Rivera-Colon A.G."/>
            <person name="Rayamajhi N."/>
            <person name="Minhas B.F."/>
            <person name="Madrigal G."/>
            <person name="Bilyk K.T."/>
            <person name="Yoon V."/>
            <person name="Hune M."/>
            <person name="Gregory S."/>
            <person name="Cheng C.H.C."/>
            <person name="Catchen J.M."/>
        </authorList>
    </citation>
    <scope>NUCLEOTIDE SEQUENCE [LARGE SCALE GENOMIC DNA]</scope>
    <source>
        <tissue evidence="2">White muscle</tissue>
    </source>
</reference>
<gene>
    <name evidence="2" type="ORF">CgunFtcFv8_025262</name>
</gene>
<evidence type="ECO:0000256" key="1">
    <source>
        <dbReference type="SAM" id="MobiDB-lite"/>
    </source>
</evidence>
<dbReference type="EMBL" id="JAURVH010001532">
    <property type="protein sequence ID" value="KAK5900293.1"/>
    <property type="molecule type" value="Genomic_DNA"/>
</dbReference>
<organism evidence="2 3">
    <name type="scientific">Champsocephalus gunnari</name>
    <name type="common">Mackerel icefish</name>
    <dbReference type="NCBI Taxonomy" id="52237"/>
    <lineage>
        <taxon>Eukaryota</taxon>
        <taxon>Metazoa</taxon>
        <taxon>Chordata</taxon>
        <taxon>Craniata</taxon>
        <taxon>Vertebrata</taxon>
        <taxon>Euteleostomi</taxon>
        <taxon>Actinopterygii</taxon>
        <taxon>Neopterygii</taxon>
        <taxon>Teleostei</taxon>
        <taxon>Neoteleostei</taxon>
        <taxon>Acanthomorphata</taxon>
        <taxon>Eupercaria</taxon>
        <taxon>Perciformes</taxon>
        <taxon>Notothenioidei</taxon>
        <taxon>Channichthyidae</taxon>
        <taxon>Champsocephalus</taxon>
    </lineage>
</organism>
<comment type="caution">
    <text evidence="2">The sequence shown here is derived from an EMBL/GenBank/DDBJ whole genome shotgun (WGS) entry which is preliminary data.</text>
</comment>